<dbReference type="Pfam" id="PF07866">
    <property type="entry name" value="DUF1653"/>
    <property type="match status" value="1"/>
</dbReference>
<evidence type="ECO:0000313" key="2">
    <source>
        <dbReference type="EMBL" id="SDB85462.1"/>
    </source>
</evidence>
<dbReference type="OrthoDB" id="371169at2"/>
<dbReference type="EMBL" id="FMYL01000002">
    <property type="protein sequence ID" value="SDB85462.1"/>
    <property type="molecule type" value="Genomic_DNA"/>
</dbReference>
<feature type="domain" description="DUF1653" evidence="1">
    <location>
        <begin position="6"/>
        <end position="67"/>
    </location>
</feature>
<dbReference type="InterPro" id="IPR037135">
    <property type="entry name" value="DUF1653-like_dom_sf"/>
</dbReference>
<proteinExistence type="predicted"/>
<dbReference type="RefSeq" id="WP_092746909.1">
    <property type="nucleotide sequence ID" value="NZ_FMYL01000002.1"/>
</dbReference>
<evidence type="ECO:0000313" key="3">
    <source>
        <dbReference type="Proteomes" id="UP000242501"/>
    </source>
</evidence>
<dbReference type="Proteomes" id="UP000242501">
    <property type="component" value="Unassembled WGS sequence"/>
</dbReference>
<evidence type="ECO:0000259" key="1">
    <source>
        <dbReference type="Pfam" id="PF07866"/>
    </source>
</evidence>
<keyword evidence="3" id="KW-1185">Reference proteome</keyword>
<protein>
    <recommendedName>
        <fullName evidence="1">DUF1653 domain-containing protein</fullName>
    </recommendedName>
</protein>
<dbReference type="STRING" id="1219383.SAMN05421733_102225"/>
<dbReference type="Gene3D" id="2.30.30.320">
    <property type="entry name" value="DUF1653-like domain"/>
    <property type="match status" value="1"/>
</dbReference>
<dbReference type="AlphaFoldDB" id="A0A1G6GTW6"/>
<dbReference type="InterPro" id="IPR023387">
    <property type="entry name" value="DUF1653-like_dom"/>
</dbReference>
<accession>A0A1G6GTW6</accession>
<organism evidence="2 3">
    <name type="scientific">Acinetobacter boissieri</name>
    <dbReference type="NCBI Taxonomy" id="1219383"/>
    <lineage>
        <taxon>Bacteria</taxon>
        <taxon>Pseudomonadati</taxon>
        <taxon>Pseudomonadota</taxon>
        <taxon>Gammaproteobacteria</taxon>
        <taxon>Moraxellales</taxon>
        <taxon>Moraxellaceae</taxon>
        <taxon>Acinetobacter</taxon>
    </lineage>
</organism>
<name>A0A1G6GTW6_9GAMM</name>
<sequence length="73" mass="8574">MHVPHGIYQHYKGQKYQVIGTAKHSETQEQLVVYQCLYGDFSVWVRPLNMFIEQVTLPSGERVARFQFIEVNC</sequence>
<gene>
    <name evidence="2" type="ORF">SAMN05421733_102225</name>
</gene>
<reference evidence="3" key="1">
    <citation type="submission" date="2016-09" db="EMBL/GenBank/DDBJ databases">
        <authorList>
            <person name="Varghese N."/>
            <person name="Submissions S."/>
        </authorList>
    </citation>
    <scope>NUCLEOTIDE SEQUENCE [LARGE SCALE GENOMIC DNA]</scope>
    <source>
        <strain evidence="3">ANC 4422</strain>
    </source>
</reference>